<evidence type="ECO:0000256" key="2">
    <source>
        <dbReference type="SAM" id="Phobius"/>
    </source>
</evidence>
<keyword evidence="3" id="KW-0418">Kinase</keyword>
<evidence type="ECO:0000256" key="1">
    <source>
        <dbReference type="SAM" id="MobiDB-lite"/>
    </source>
</evidence>
<evidence type="ECO:0000313" key="3">
    <source>
        <dbReference type="EMBL" id="ELS53213.1"/>
    </source>
</evidence>
<keyword evidence="3" id="KW-0723">Serine/threonine-protein kinase</keyword>
<keyword evidence="2" id="KW-1133">Transmembrane helix</keyword>
<dbReference type="Proteomes" id="UP000011205">
    <property type="component" value="Unassembled WGS sequence"/>
</dbReference>
<accession>L8PAM1</accession>
<gene>
    <name evidence="3" type="ORF">STVIR_5809</name>
</gene>
<dbReference type="GO" id="GO:0004674">
    <property type="term" value="F:protein serine/threonine kinase activity"/>
    <property type="evidence" value="ECO:0007669"/>
    <property type="project" value="UniProtKB-KW"/>
</dbReference>
<feature type="region of interest" description="Disordered" evidence="1">
    <location>
        <begin position="1"/>
        <end position="174"/>
    </location>
</feature>
<sequence>MEVSRVPARPDPRRPDAVRDAIPPRLSPLGEEPPTEDISPTPTDTPRHPTPTAAPDGTTPPPTSVAPAGPRSEATPPRAATAAPAPELAKPPNASTELVSEARSEVRSATPTERSPIGPAPRRAGVSLARAEAVTERRPAPAEGRASGGARSYPTVPPGGFPGPGASAGPRRGRRRTGMIAVGVLAAGAVVAVVLATDSGSPRGDDRAGSPASPSSSAASSPGGSPSPTVEGTSRPQSLPPGARREAGGFAWVTPEGWRRDLKTGSEVHYTSPDGRQELAAKSALARGDLMDSWEKSEQNAHQGQDYRKIRLERTTFRGHPAVVWEYTFTLQGLPWHARLLGFTADGKSYQINTWYQPDVETEALRTYGEVRDSFTVL</sequence>
<feature type="compositionally biased region" description="Basic and acidic residues" evidence="1">
    <location>
        <begin position="8"/>
        <end position="19"/>
    </location>
</feature>
<dbReference type="EMBL" id="AMLP01000176">
    <property type="protein sequence ID" value="ELS53213.1"/>
    <property type="molecule type" value="Genomic_DNA"/>
</dbReference>
<feature type="compositionally biased region" description="Low complexity" evidence="1">
    <location>
        <begin position="40"/>
        <end position="57"/>
    </location>
</feature>
<name>L8PAM1_STRVR</name>
<feature type="region of interest" description="Disordered" evidence="1">
    <location>
        <begin position="198"/>
        <end position="251"/>
    </location>
</feature>
<organism evidence="3 4">
    <name type="scientific">Streptomyces viridochromogenes Tue57</name>
    <dbReference type="NCBI Taxonomy" id="1160705"/>
    <lineage>
        <taxon>Bacteria</taxon>
        <taxon>Bacillati</taxon>
        <taxon>Actinomycetota</taxon>
        <taxon>Actinomycetes</taxon>
        <taxon>Kitasatosporales</taxon>
        <taxon>Streptomycetaceae</taxon>
        <taxon>Streptomyces</taxon>
    </lineage>
</organism>
<evidence type="ECO:0000313" key="4">
    <source>
        <dbReference type="Proteomes" id="UP000011205"/>
    </source>
</evidence>
<feature type="transmembrane region" description="Helical" evidence="2">
    <location>
        <begin position="179"/>
        <end position="197"/>
    </location>
</feature>
<dbReference type="RefSeq" id="WP_004001276.1">
    <property type="nucleotide sequence ID" value="NZ_AMLP01000176.1"/>
</dbReference>
<keyword evidence="2" id="KW-0812">Transmembrane</keyword>
<feature type="compositionally biased region" description="Low complexity" evidence="1">
    <location>
        <begin position="209"/>
        <end position="228"/>
    </location>
</feature>
<keyword evidence="2" id="KW-0472">Membrane</keyword>
<feature type="compositionally biased region" description="Low complexity" evidence="1">
    <location>
        <begin position="70"/>
        <end position="92"/>
    </location>
</feature>
<dbReference type="PATRIC" id="fig|1160705.3.peg.5745"/>
<comment type="caution">
    <text evidence="3">The sequence shown here is derived from an EMBL/GenBank/DDBJ whole genome shotgun (WGS) entry which is preliminary data.</text>
</comment>
<protein>
    <submittedName>
        <fullName evidence="3">Putative serine/threonine protein kinase</fullName>
    </submittedName>
</protein>
<keyword evidence="3" id="KW-0808">Transferase</keyword>
<dbReference type="Gene3D" id="3.40.1000.10">
    <property type="entry name" value="Mog1/PsbP, alpha/beta/alpha sandwich"/>
    <property type="match status" value="1"/>
</dbReference>
<reference evidence="3 4" key="1">
    <citation type="journal article" date="2013" name="Genome Announc.">
        <title>Draft Genome Sequence of Streptomyces viridochromogenes Strain Tu57, Producer of Avilamycin.</title>
        <authorList>
            <person name="Gruning B.A."/>
            <person name="Erxleben A."/>
            <person name="Hahnlein A."/>
            <person name="Gunther S."/>
        </authorList>
    </citation>
    <scope>NUCLEOTIDE SEQUENCE [LARGE SCALE GENOMIC DNA]</scope>
    <source>
        <strain evidence="3 4">Tue57</strain>
    </source>
</reference>
<dbReference type="AlphaFoldDB" id="L8PAM1"/>
<proteinExistence type="predicted"/>